<reference evidence="2 3" key="1">
    <citation type="journal article" date="2017" name="ISME J.">
        <title>Energy and carbon metabolisms in a deep terrestrial subsurface fluid microbial community.</title>
        <authorList>
            <person name="Momper L."/>
            <person name="Jungbluth S.P."/>
            <person name="Lee M.D."/>
            <person name="Amend J.P."/>
        </authorList>
    </citation>
    <scope>NUCLEOTIDE SEQUENCE [LARGE SCALE GENOMIC DNA]</scope>
    <source>
        <strain evidence="2">SURF_17</strain>
    </source>
</reference>
<proteinExistence type="predicted"/>
<keyword evidence="1" id="KW-1133">Transmembrane helix</keyword>
<comment type="caution">
    <text evidence="2">The sequence shown here is derived from an EMBL/GenBank/DDBJ whole genome shotgun (WGS) entry which is preliminary data.</text>
</comment>
<organism evidence="2 3">
    <name type="scientific">Candidatus Abyssobacteria bacterium SURF_17</name>
    <dbReference type="NCBI Taxonomy" id="2093361"/>
    <lineage>
        <taxon>Bacteria</taxon>
        <taxon>Pseudomonadati</taxon>
        <taxon>Candidatus Hydrogenedentota</taxon>
        <taxon>Candidatus Abyssobacteria</taxon>
    </lineage>
</organism>
<evidence type="ECO:0000313" key="2">
    <source>
        <dbReference type="EMBL" id="RJP64813.1"/>
    </source>
</evidence>
<feature type="transmembrane region" description="Helical" evidence="1">
    <location>
        <begin position="151"/>
        <end position="178"/>
    </location>
</feature>
<feature type="transmembrane region" description="Helical" evidence="1">
    <location>
        <begin position="42"/>
        <end position="61"/>
    </location>
</feature>
<accession>A0A419EPE6</accession>
<feature type="transmembrane region" description="Helical" evidence="1">
    <location>
        <begin position="12"/>
        <end position="30"/>
    </location>
</feature>
<keyword evidence="1" id="KW-0812">Transmembrane</keyword>
<sequence length="186" mass="21146">MQKATFLKRFVIPAGIPLLTMIVMSLIYHNSWRIRSDALQQIVAHISAVLLFVSIGFGMFVTYPMAFRRGASVGERIIACLVTPLVWNIKEVVRVSEFFTFGECLYYGLNQIFVLSVFGAFAEMGLCELICRWRKCMRAEEPIKIVTPLPLVAICSGIAAFYVILLWGLGVHFFYVYIEGYKALFH</sequence>
<dbReference type="AlphaFoldDB" id="A0A419EPE6"/>
<dbReference type="Proteomes" id="UP000285961">
    <property type="component" value="Unassembled WGS sequence"/>
</dbReference>
<evidence type="ECO:0000313" key="3">
    <source>
        <dbReference type="Proteomes" id="UP000285961"/>
    </source>
</evidence>
<name>A0A419EPE6_9BACT</name>
<gene>
    <name evidence="2" type="ORF">C4532_18615</name>
</gene>
<protein>
    <submittedName>
        <fullName evidence="2">Uncharacterized protein</fullName>
    </submittedName>
</protein>
<feature type="transmembrane region" description="Helical" evidence="1">
    <location>
        <begin position="109"/>
        <end position="131"/>
    </location>
</feature>
<evidence type="ECO:0000256" key="1">
    <source>
        <dbReference type="SAM" id="Phobius"/>
    </source>
</evidence>
<keyword evidence="1" id="KW-0472">Membrane</keyword>
<dbReference type="EMBL" id="QZKI01000134">
    <property type="protein sequence ID" value="RJP64813.1"/>
    <property type="molecule type" value="Genomic_DNA"/>
</dbReference>